<dbReference type="EMBL" id="PZQS01000003">
    <property type="protein sequence ID" value="PVD35064.1"/>
    <property type="molecule type" value="Genomic_DNA"/>
</dbReference>
<keyword evidence="4" id="KW-1185">Reference proteome</keyword>
<dbReference type="InterPro" id="IPR001466">
    <property type="entry name" value="Beta-lactam-related"/>
</dbReference>
<sequence length="397" mass="44239">MSTVHALLCLCSLTLFIAADCKVFTPELTSKIEEFVKKYMQAYGPVGLSLAVVKGNETWTRGFMTDKASQRPIDSSTLFALTWSTTVFTSTLLGMLMDESKSGYTWNTPVKDILGSDFQLENDYITNHTTLKDILTGRTVFTCSEEFRDVLNDNHLDVRTGREGRRGDGRSIVGGTSPPTHLSAFADELTAGFTPAEPTIGIATSAGDMAKWLSFHLREGKTADGVPLLKKKTLKETYKLQMALPHTWNFAKKPEDPVTFSVYGTGFSWLFVLLPSTTALFDTYLHTRFEIFYYIVDLLLGEDPWRNTTTFPKFSLAPDRNATNTTYTPFVVPGIVENPELFEGTYGNRLFGDVSISRNTSGELLVSYGRILGKLRKTNSTNVLLADLYGPLEFLYT</sequence>
<dbReference type="PANTHER" id="PTHR46825:SF15">
    <property type="entry name" value="BETA-LACTAMASE-RELATED DOMAIN-CONTAINING PROTEIN"/>
    <property type="match status" value="1"/>
</dbReference>
<reference evidence="3 4" key="1">
    <citation type="submission" date="2018-04" db="EMBL/GenBank/DDBJ databases">
        <title>The genome of golden apple snail Pomacea canaliculata provides insight into stress tolerance and invasive adaptation.</title>
        <authorList>
            <person name="Liu C."/>
            <person name="Liu B."/>
            <person name="Ren Y."/>
            <person name="Zhang Y."/>
            <person name="Wang H."/>
            <person name="Li S."/>
            <person name="Jiang F."/>
            <person name="Yin L."/>
            <person name="Zhang G."/>
            <person name="Qian W."/>
            <person name="Fan W."/>
        </authorList>
    </citation>
    <scope>NUCLEOTIDE SEQUENCE [LARGE SCALE GENOMIC DNA]</scope>
    <source>
        <strain evidence="3">SZHN2017</strain>
        <tissue evidence="3">Muscle</tissue>
    </source>
</reference>
<evidence type="ECO:0000313" key="3">
    <source>
        <dbReference type="EMBL" id="PVD35064.1"/>
    </source>
</evidence>
<evidence type="ECO:0000259" key="2">
    <source>
        <dbReference type="Pfam" id="PF00144"/>
    </source>
</evidence>
<dbReference type="PANTHER" id="PTHR46825">
    <property type="entry name" value="D-ALANYL-D-ALANINE-CARBOXYPEPTIDASE/ENDOPEPTIDASE AMPH"/>
    <property type="match status" value="1"/>
</dbReference>
<name>A0A2T7PNR3_POMCA</name>
<protein>
    <recommendedName>
        <fullName evidence="2">Beta-lactamase-related domain-containing protein</fullName>
    </recommendedName>
</protein>
<dbReference type="AlphaFoldDB" id="A0A2T7PNR3"/>
<dbReference type="Proteomes" id="UP000245119">
    <property type="component" value="Linkage Group LG3"/>
</dbReference>
<keyword evidence="1" id="KW-0732">Signal</keyword>
<dbReference type="OrthoDB" id="5946976at2759"/>
<feature type="domain" description="Beta-lactamase-related" evidence="2">
    <location>
        <begin position="33"/>
        <end position="136"/>
    </location>
</feature>
<dbReference type="Pfam" id="PF00144">
    <property type="entry name" value="Beta-lactamase"/>
    <property type="match status" value="1"/>
</dbReference>
<evidence type="ECO:0000256" key="1">
    <source>
        <dbReference type="SAM" id="SignalP"/>
    </source>
</evidence>
<proteinExistence type="predicted"/>
<dbReference type="InterPro" id="IPR050491">
    <property type="entry name" value="AmpC-like"/>
</dbReference>
<organism evidence="3 4">
    <name type="scientific">Pomacea canaliculata</name>
    <name type="common">Golden apple snail</name>
    <dbReference type="NCBI Taxonomy" id="400727"/>
    <lineage>
        <taxon>Eukaryota</taxon>
        <taxon>Metazoa</taxon>
        <taxon>Spiralia</taxon>
        <taxon>Lophotrochozoa</taxon>
        <taxon>Mollusca</taxon>
        <taxon>Gastropoda</taxon>
        <taxon>Caenogastropoda</taxon>
        <taxon>Architaenioglossa</taxon>
        <taxon>Ampullarioidea</taxon>
        <taxon>Ampullariidae</taxon>
        <taxon>Pomacea</taxon>
    </lineage>
</organism>
<accession>A0A2T7PNR3</accession>
<dbReference type="STRING" id="400727.A0A2T7PNR3"/>
<dbReference type="SUPFAM" id="SSF56601">
    <property type="entry name" value="beta-lactamase/transpeptidase-like"/>
    <property type="match status" value="1"/>
</dbReference>
<feature type="signal peptide" evidence="1">
    <location>
        <begin position="1"/>
        <end position="19"/>
    </location>
</feature>
<dbReference type="Gene3D" id="3.40.710.10">
    <property type="entry name" value="DD-peptidase/beta-lactamase superfamily"/>
    <property type="match status" value="2"/>
</dbReference>
<comment type="caution">
    <text evidence="3">The sequence shown here is derived from an EMBL/GenBank/DDBJ whole genome shotgun (WGS) entry which is preliminary data.</text>
</comment>
<evidence type="ECO:0000313" key="4">
    <source>
        <dbReference type="Proteomes" id="UP000245119"/>
    </source>
</evidence>
<gene>
    <name evidence="3" type="ORF">C0Q70_06345</name>
</gene>
<feature type="chain" id="PRO_5015470504" description="Beta-lactamase-related domain-containing protein" evidence="1">
    <location>
        <begin position="20"/>
        <end position="397"/>
    </location>
</feature>
<dbReference type="InterPro" id="IPR012338">
    <property type="entry name" value="Beta-lactam/transpept-like"/>
</dbReference>